<organism evidence="2 3">
    <name type="scientific">Breznakiella homolactica</name>
    <dbReference type="NCBI Taxonomy" id="2798577"/>
    <lineage>
        <taxon>Bacteria</taxon>
        <taxon>Pseudomonadati</taxon>
        <taxon>Spirochaetota</taxon>
        <taxon>Spirochaetia</taxon>
        <taxon>Spirochaetales</taxon>
        <taxon>Breznakiellaceae</taxon>
        <taxon>Breznakiella</taxon>
    </lineage>
</organism>
<sequence length="475" mass="52278">MVKYSAPAAIAGFLFLLFFSCTAPKNEIHLHDRHGLSYPLIREYTRGKSAPLLVLIDYHHDAGPLADGLVTSFNWAGTLLLEGSVSGILWVPGVSLPEHQKQQKAEWLASSLNRLPPGDSADILDRTGIYGWDELIRMKLKQPAAISIDLDFFTLNGIGDSSFIKQAAEWTALNNSGLVTVALSAAYQKDPGTAWKLLEEFIRVYPADRTAWFLEADGSDVYPESNEERKAWEQWTERQDVFQGLVYGFYPGETLWIKAPAAIRALLCAFNIQPGDDPAAAVLSFWKSPDLAALEKLYPPERIADLFRTAAAGIEDAWADRTAAYPDQAFASFGTAVRLTDGTGDRGCLALYSGVSDAEASVRYCAYEAALDPRYIPLLPDARETLDVELSFFGEWRDMAGPYDFRPGIDSLLVTGGGETAFLQAGAAADRMAEKEVFLRVLLRKAGISGSPEESGLAFKKAETLTFRRRLDLIE</sequence>
<dbReference type="RefSeq" id="WP_215627752.1">
    <property type="nucleotide sequence ID" value="NZ_CP067089.2"/>
</dbReference>
<dbReference type="PROSITE" id="PS51112">
    <property type="entry name" value="AMMECR1"/>
    <property type="match status" value="1"/>
</dbReference>
<name>A0A7T7XQ75_9SPIR</name>
<dbReference type="KEGG" id="bhc:JFL75_05900"/>
<keyword evidence="3" id="KW-1185">Reference proteome</keyword>
<accession>A0A7T7XQ75</accession>
<dbReference type="AlphaFoldDB" id="A0A7T7XQ75"/>
<dbReference type="PROSITE" id="PS51257">
    <property type="entry name" value="PROKAR_LIPOPROTEIN"/>
    <property type="match status" value="1"/>
</dbReference>
<dbReference type="Pfam" id="PF01871">
    <property type="entry name" value="AMMECR1"/>
    <property type="match status" value="1"/>
</dbReference>
<protein>
    <submittedName>
        <fullName evidence="2">AMMECR1 domain-containing protein</fullName>
    </submittedName>
</protein>
<dbReference type="EMBL" id="CP067089">
    <property type="protein sequence ID" value="QQO10448.1"/>
    <property type="molecule type" value="Genomic_DNA"/>
</dbReference>
<evidence type="ECO:0000259" key="1">
    <source>
        <dbReference type="PROSITE" id="PS51112"/>
    </source>
</evidence>
<dbReference type="InterPro" id="IPR002733">
    <property type="entry name" value="AMMECR1_domain"/>
</dbReference>
<evidence type="ECO:0000313" key="2">
    <source>
        <dbReference type="EMBL" id="QQO10448.1"/>
    </source>
</evidence>
<reference evidence="2" key="1">
    <citation type="submission" date="2021-01" db="EMBL/GenBank/DDBJ databases">
        <title>Description of Breznakiella homolactica.</title>
        <authorList>
            <person name="Song Y."/>
            <person name="Brune A."/>
        </authorList>
    </citation>
    <scope>NUCLEOTIDE SEQUENCE</scope>
    <source>
        <strain evidence="2">RmG30</strain>
    </source>
</reference>
<proteinExistence type="predicted"/>
<dbReference type="InterPro" id="IPR036071">
    <property type="entry name" value="AMMECR1_dom_sf"/>
</dbReference>
<dbReference type="Proteomes" id="UP000595917">
    <property type="component" value="Chromosome"/>
</dbReference>
<evidence type="ECO:0000313" key="3">
    <source>
        <dbReference type="Proteomes" id="UP000595917"/>
    </source>
</evidence>
<dbReference type="SUPFAM" id="SSF143447">
    <property type="entry name" value="AMMECR1-like"/>
    <property type="match status" value="1"/>
</dbReference>
<feature type="domain" description="AMMECR1" evidence="1">
    <location>
        <begin position="290"/>
        <end position="475"/>
    </location>
</feature>
<gene>
    <name evidence="2" type="ORF">JFL75_05900</name>
</gene>